<keyword evidence="5" id="KW-1185">Reference proteome</keyword>
<evidence type="ECO:0000313" key="5">
    <source>
        <dbReference type="Proteomes" id="UP000554235"/>
    </source>
</evidence>
<organism evidence="4 5">
    <name type="scientific">Fusarium albosuccineum</name>
    <dbReference type="NCBI Taxonomy" id="1237068"/>
    <lineage>
        <taxon>Eukaryota</taxon>
        <taxon>Fungi</taxon>
        <taxon>Dikarya</taxon>
        <taxon>Ascomycota</taxon>
        <taxon>Pezizomycotina</taxon>
        <taxon>Sordariomycetes</taxon>
        <taxon>Hypocreomycetidae</taxon>
        <taxon>Hypocreales</taxon>
        <taxon>Nectriaceae</taxon>
        <taxon>Fusarium</taxon>
        <taxon>Fusarium decemcellulare species complex</taxon>
    </lineage>
</organism>
<feature type="region of interest" description="Disordered" evidence="1">
    <location>
        <begin position="759"/>
        <end position="907"/>
    </location>
</feature>
<feature type="region of interest" description="Disordered" evidence="1">
    <location>
        <begin position="77"/>
        <end position="101"/>
    </location>
</feature>
<comment type="caution">
    <text evidence="4">The sequence shown here is derived from an EMBL/GenBank/DDBJ whole genome shotgun (WGS) entry which is preliminary data.</text>
</comment>
<dbReference type="InterPro" id="IPR054293">
    <property type="entry name" value="DUF7029"/>
</dbReference>
<feature type="compositionally biased region" description="Polar residues" evidence="1">
    <location>
        <begin position="891"/>
        <end position="907"/>
    </location>
</feature>
<feature type="compositionally biased region" description="Polar residues" evidence="1">
    <location>
        <begin position="301"/>
        <end position="319"/>
    </location>
</feature>
<evidence type="ECO:0000259" key="3">
    <source>
        <dbReference type="Pfam" id="PF22974"/>
    </source>
</evidence>
<feature type="domain" description="DUF7029" evidence="3">
    <location>
        <begin position="162"/>
        <end position="257"/>
    </location>
</feature>
<dbReference type="OrthoDB" id="160645at2759"/>
<feature type="chain" id="PRO_5034571806" description="DUF7029 domain-containing protein" evidence="2">
    <location>
        <begin position="19"/>
        <end position="1181"/>
    </location>
</feature>
<keyword evidence="2" id="KW-0732">Signal</keyword>
<dbReference type="Pfam" id="PF22974">
    <property type="entry name" value="DUF7029"/>
    <property type="match status" value="1"/>
</dbReference>
<feature type="region of interest" description="Disordered" evidence="1">
    <location>
        <begin position="473"/>
        <end position="496"/>
    </location>
</feature>
<evidence type="ECO:0000313" key="4">
    <source>
        <dbReference type="EMBL" id="KAF4464153.1"/>
    </source>
</evidence>
<protein>
    <recommendedName>
        <fullName evidence="3">DUF7029 domain-containing protein</fullName>
    </recommendedName>
</protein>
<reference evidence="4 5" key="1">
    <citation type="submission" date="2020-01" db="EMBL/GenBank/DDBJ databases">
        <title>Identification and distribution of gene clusters putatively required for synthesis of sphingolipid metabolism inhibitors in phylogenetically diverse species of the filamentous fungus Fusarium.</title>
        <authorList>
            <person name="Kim H.-S."/>
            <person name="Busman M."/>
            <person name="Brown D.W."/>
            <person name="Divon H."/>
            <person name="Uhlig S."/>
            <person name="Proctor R.H."/>
        </authorList>
    </citation>
    <scope>NUCLEOTIDE SEQUENCE [LARGE SCALE GENOMIC DNA]</scope>
    <source>
        <strain evidence="4 5">NRRL 20459</strain>
    </source>
</reference>
<feature type="compositionally biased region" description="Low complexity" evidence="1">
    <location>
        <begin position="321"/>
        <end position="347"/>
    </location>
</feature>
<feature type="region of interest" description="Disordered" evidence="1">
    <location>
        <begin position="244"/>
        <end position="354"/>
    </location>
</feature>
<feature type="signal peptide" evidence="2">
    <location>
        <begin position="1"/>
        <end position="18"/>
    </location>
</feature>
<dbReference type="AlphaFoldDB" id="A0A8H4L9N6"/>
<feature type="compositionally biased region" description="Low complexity" evidence="1">
    <location>
        <begin position="837"/>
        <end position="863"/>
    </location>
</feature>
<dbReference type="EMBL" id="JAADYS010001235">
    <property type="protein sequence ID" value="KAF4464153.1"/>
    <property type="molecule type" value="Genomic_DNA"/>
</dbReference>
<accession>A0A8H4L9N6</accession>
<feature type="compositionally biased region" description="Basic and acidic residues" evidence="1">
    <location>
        <begin position="485"/>
        <end position="495"/>
    </location>
</feature>
<gene>
    <name evidence="4" type="ORF">FALBO_9012</name>
</gene>
<sequence>MRSCLLVAIFGAAASVRGLPAPQVSALDGRNGTAHLNSTHQQHSHDVVMVGAPQADCTLCLTQPSLCPNPGGFGSGSSSGFGPGSASANQPPRLAGGSSNNRETVTAEYNRPIATLGPAVHWSYDTRPVTNVIPIPADKGSQMYYGVDDPTKSGHYAFLTYYFKKPSVNLDHSDHASVQYGSNGLTVTFTNREAFQHAADSWNADGDMILVAFAQGCGDWAKGERCYFLASGFKVLKGEMTIVARGSPSDPNDIISKGDTEWGWWVPGQGVNRPDAGSSGAGSPTAGSPSGTGAGPPGPSFSWNPSSTADNTADNTAESTVDGPSSSGNPSSVTSGVPSSPTSTMSPDGNEAVDFSKPRQACQAPVDNENGLPSACLGQFFDLDLDADLGWEPLSQEYLEFVKDIAPSTEVVGESKFKRTAKRKLNRKLRKRGFFGDLWNAVDDYVIQPLKDVYQAVQEATTISGSFNNEISWKLPDPSSDDEDAKSLKDPDAKQVESPWGDSILLKAFGEQEPEDEDKKFNAYMNIFCVGCGVSGNARVSGKASWTPLGGFTEGQLSINADVQFVLQIGIDAQMTYQQEFENTLLDVGLPGLEYGIVRIGPSISVGSRVTLEASAKGQLLAGAEMGLQNAEATIDFINPGSSSQQNFSPYFKPVFEAEGELMLSAELGLPLGIHCGVRVAGFSVDISLIDEPSIKGVAQVAASIGLNDDNQFEAGFSDTDGCTGISTVLSWRNRVYIDVFGLDEVTIYDTDDNPLARGCIALPGRPSGDDQSTTTQTEDPTGTTTSDPMNTQTTTDTINPTDSASDITDTQTAMDTTDPTATMDSTDIASTDSVNPTDTEAPTDTVATDTTDLTDAAETNTNPTQTSDDITMGDPTTTDGETTDDALETSGTVASQDSTESTVPTSTAIPVDEEEFFEPPGDGFPVSRLRARQVIPDNTTSSTNATGRNVVDLTSKVKTNTSKALSYEVQGFENRQHVLSTGLETALLINPEITTMVVSCANGNMYAFKVEGDDNPLCSEMWTSKDDVLITDGAQRIMHYYNNTMSAVGVSRLRLEDETDIPSTAVVVAFVPYFEDENKDDYVYLAVDPNDGVFYPVVCDYADGSGSKVFLALDPDEGAEILQNPDLEYTITGGKVSKCYPMVLLQGEYVEEDDWLKYGNSNDKARKLDYEDDVEIVEEE</sequence>
<evidence type="ECO:0000256" key="2">
    <source>
        <dbReference type="SAM" id="SignalP"/>
    </source>
</evidence>
<evidence type="ECO:0000256" key="1">
    <source>
        <dbReference type="SAM" id="MobiDB-lite"/>
    </source>
</evidence>
<name>A0A8H4L9N6_9HYPO</name>
<dbReference type="Proteomes" id="UP000554235">
    <property type="component" value="Unassembled WGS sequence"/>
</dbReference>
<feature type="compositionally biased region" description="Low complexity" evidence="1">
    <location>
        <begin position="276"/>
        <end position="289"/>
    </location>
</feature>
<feature type="compositionally biased region" description="Low complexity" evidence="1">
    <location>
        <begin position="770"/>
        <end position="828"/>
    </location>
</feature>
<proteinExistence type="predicted"/>